<sequence>MPSVPTGFKALPEPDLQTSFERADEYEFDFLEVPLHPLAECREIDGRSEDVRKAAADTGVDVVAHLPHKPRDIVCVASAREDRRTTAFENVERSIETASAIGASKAVLHLEAPETHLADDTERELFAVLDSLSEYGRTHGVEVCYENLSRRYPTLADFPQLLERTSASITLDTGHARVNGYSSPEIATFAGQHAGRISHVHLNDTRGRADEHLPFGSGTIDFESIFASLLEGGWDGTMTTEVKTHDFDFIRLGKEKLDELI</sequence>
<organism evidence="2 3">
    <name type="scientific">Natrarchaeobius halalkaliphilus</name>
    <dbReference type="NCBI Taxonomy" id="1679091"/>
    <lineage>
        <taxon>Archaea</taxon>
        <taxon>Methanobacteriati</taxon>
        <taxon>Methanobacteriota</taxon>
        <taxon>Stenosarchaea group</taxon>
        <taxon>Halobacteria</taxon>
        <taxon>Halobacteriales</taxon>
        <taxon>Natrialbaceae</taxon>
        <taxon>Natrarchaeobius</taxon>
    </lineage>
</organism>
<dbReference type="Proteomes" id="UP000273828">
    <property type="component" value="Unassembled WGS sequence"/>
</dbReference>
<reference evidence="2 3" key="1">
    <citation type="submission" date="2018-10" db="EMBL/GenBank/DDBJ databases">
        <title>Natrarchaeobius chitinivorans gen. nov., sp. nov., and Natrarchaeobius haloalkaliphilus sp. nov., alkaliphilic, chitin-utilizing haloarchaea from hypersaline alkaline lakes.</title>
        <authorList>
            <person name="Sorokin D.Y."/>
            <person name="Elcheninov A.G."/>
            <person name="Kostrikina N.A."/>
            <person name="Bale N.J."/>
            <person name="Sinninghe Damste J.S."/>
            <person name="Khijniak T.V."/>
            <person name="Kublanov I.V."/>
            <person name="Toshchakov S.V."/>
        </authorList>
    </citation>
    <scope>NUCLEOTIDE SEQUENCE [LARGE SCALE GENOMIC DNA]</scope>
    <source>
        <strain evidence="2 3">AArcht-Sl</strain>
    </source>
</reference>
<protein>
    <submittedName>
        <fullName evidence="2">Sugar phosphate isomerase/epimerase</fullName>
    </submittedName>
</protein>
<keyword evidence="2" id="KW-0413">Isomerase</keyword>
<feature type="domain" description="Xylose isomerase-like TIM barrel" evidence="1">
    <location>
        <begin position="20"/>
        <end position="246"/>
    </location>
</feature>
<evidence type="ECO:0000313" key="3">
    <source>
        <dbReference type="Proteomes" id="UP000273828"/>
    </source>
</evidence>
<name>A0A3N6LIN8_9EURY</name>
<dbReference type="InterPro" id="IPR050312">
    <property type="entry name" value="IolE/XylAMocC-like"/>
</dbReference>
<dbReference type="OrthoDB" id="372143at2157"/>
<evidence type="ECO:0000313" key="2">
    <source>
        <dbReference type="EMBL" id="RQG87796.1"/>
    </source>
</evidence>
<evidence type="ECO:0000259" key="1">
    <source>
        <dbReference type="Pfam" id="PF01261"/>
    </source>
</evidence>
<proteinExistence type="predicted"/>
<dbReference type="InterPro" id="IPR013022">
    <property type="entry name" value="Xyl_isomerase-like_TIM-brl"/>
</dbReference>
<dbReference type="AlphaFoldDB" id="A0A3N6LIN8"/>
<accession>A0A3N6LIN8</accession>
<dbReference type="GO" id="GO:0016853">
    <property type="term" value="F:isomerase activity"/>
    <property type="evidence" value="ECO:0007669"/>
    <property type="project" value="UniProtKB-KW"/>
</dbReference>
<dbReference type="EMBL" id="REFY01000005">
    <property type="protein sequence ID" value="RQG87796.1"/>
    <property type="molecule type" value="Genomic_DNA"/>
</dbReference>
<dbReference type="RefSeq" id="WP_124178996.1">
    <property type="nucleotide sequence ID" value="NZ_REFY01000005.1"/>
</dbReference>
<dbReference type="PANTHER" id="PTHR12110">
    <property type="entry name" value="HYDROXYPYRUVATE ISOMERASE"/>
    <property type="match status" value="1"/>
</dbReference>
<dbReference type="SUPFAM" id="SSF51658">
    <property type="entry name" value="Xylose isomerase-like"/>
    <property type="match status" value="1"/>
</dbReference>
<gene>
    <name evidence="2" type="ORF">EA462_13060</name>
</gene>
<dbReference type="InterPro" id="IPR036237">
    <property type="entry name" value="Xyl_isomerase-like_sf"/>
</dbReference>
<dbReference type="Gene3D" id="3.20.20.150">
    <property type="entry name" value="Divalent-metal-dependent TIM barrel enzymes"/>
    <property type="match status" value="1"/>
</dbReference>
<keyword evidence="3" id="KW-1185">Reference proteome</keyword>
<dbReference type="PANTHER" id="PTHR12110:SF21">
    <property type="entry name" value="XYLOSE ISOMERASE-LIKE TIM BARREL DOMAIN-CONTAINING PROTEIN"/>
    <property type="match status" value="1"/>
</dbReference>
<comment type="caution">
    <text evidence="2">The sequence shown here is derived from an EMBL/GenBank/DDBJ whole genome shotgun (WGS) entry which is preliminary data.</text>
</comment>
<dbReference type="Pfam" id="PF01261">
    <property type="entry name" value="AP_endonuc_2"/>
    <property type="match status" value="1"/>
</dbReference>